<dbReference type="PANTHER" id="PTHR11215">
    <property type="entry name" value="METAL DEPENDENT HYDROLASE - RELATED"/>
    <property type="match status" value="1"/>
</dbReference>
<dbReference type="PANTHER" id="PTHR11215:SF1">
    <property type="entry name" value="MYG1 EXONUCLEASE"/>
    <property type="match status" value="1"/>
</dbReference>
<dbReference type="Pfam" id="PF03690">
    <property type="entry name" value="MYG1_exonuc"/>
    <property type="match status" value="1"/>
</dbReference>
<dbReference type="EMBL" id="MCFL01000001">
    <property type="protein sequence ID" value="ORZ41385.1"/>
    <property type="molecule type" value="Genomic_DNA"/>
</dbReference>
<evidence type="ECO:0000256" key="1">
    <source>
        <dbReference type="ARBA" id="ARBA00010105"/>
    </source>
</evidence>
<dbReference type="OrthoDB" id="10265310at2759"/>
<evidence type="ECO:0000313" key="3">
    <source>
        <dbReference type="Proteomes" id="UP000193411"/>
    </source>
</evidence>
<dbReference type="GO" id="GO:0005737">
    <property type="term" value="C:cytoplasm"/>
    <property type="evidence" value="ECO:0007669"/>
    <property type="project" value="TreeGrafter"/>
</dbReference>
<sequence length="361" mass="39466">MSSSAAAPSSPDRKRQRTHATIVTHDGSFHADEVLACHLLRQLPEFKDAEIVRSRKPEIWATASILVDVGAEYNPALNKYDHHQREFQDTFSPAHKTRLSSAGLIYKHFGKRIIAQLMHVGDGDIENNAQVELVFNKLYDNLIEAFDGIDNGVSRFPRDTPEAYKDATNLSTIVAKLNPFWNEEGLTADGQFRVAMQIVGSHFDRTAKYLATAWVPARQAVLDAVAARHTYHAGGHVIVMPTFVPWKDHLDSIEADLGIAAVAAQLKAPIAENGGAIPDGLPLYVVFPDPAGSWRIQAVPLTPGSFENRKPLASAWRGLRDDNLDKVTGVPGGVFIHASGFIGGHQTKEGAIKLAEMAVNM</sequence>
<keyword evidence="3" id="KW-1185">Reference proteome</keyword>
<reference evidence="2 3" key="1">
    <citation type="submission" date="2016-07" db="EMBL/GenBank/DDBJ databases">
        <title>Pervasive Adenine N6-methylation of Active Genes in Fungi.</title>
        <authorList>
            <consortium name="DOE Joint Genome Institute"/>
            <person name="Mondo S.J."/>
            <person name="Dannebaum R.O."/>
            <person name="Kuo R.C."/>
            <person name="Labutti K."/>
            <person name="Haridas S."/>
            <person name="Kuo A."/>
            <person name="Salamov A."/>
            <person name="Ahrendt S.R."/>
            <person name="Lipzen A."/>
            <person name="Sullivan W."/>
            <person name="Andreopoulos W.B."/>
            <person name="Clum A."/>
            <person name="Lindquist E."/>
            <person name="Daum C."/>
            <person name="Ramamoorthy G.K."/>
            <person name="Gryganskyi A."/>
            <person name="Culley D."/>
            <person name="Magnuson J.K."/>
            <person name="James T.Y."/>
            <person name="O'Malley M.A."/>
            <person name="Stajich J.E."/>
            <person name="Spatafora J.W."/>
            <person name="Visel A."/>
            <person name="Grigoriev I.V."/>
        </authorList>
    </citation>
    <scope>NUCLEOTIDE SEQUENCE [LARGE SCALE GENOMIC DNA]</scope>
    <source>
        <strain evidence="2 3">PL171</strain>
    </source>
</reference>
<evidence type="ECO:0000313" key="2">
    <source>
        <dbReference type="EMBL" id="ORZ41385.1"/>
    </source>
</evidence>
<dbReference type="AlphaFoldDB" id="A0A1Y2I3E0"/>
<proteinExistence type="inferred from homology"/>
<dbReference type="Proteomes" id="UP000193411">
    <property type="component" value="Unassembled WGS sequence"/>
</dbReference>
<protein>
    <submittedName>
        <fullName evidence="2">Metal-dependent protein hydrolase</fullName>
    </submittedName>
</protein>
<gene>
    <name evidence="2" type="ORF">BCR44DRAFT_124972</name>
</gene>
<dbReference type="GO" id="GO:0005634">
    <property type="term" value="C:nucleus"/>
    <property type="evidence" value="ECO:0007669"/>
    <property type="project" value="TreeGrafter"/>
</dbReference>
<dbReference type="STRING" id="765915.A0A1Y2I3E0"/>
<comment type="similarity">
    <text evidence="1">Belongs to the MYG1 family.</text>
</comment>
<keyword evidence="2" id="KW-0378">Hydrolase</keyword>
<accession>A0A1Y2I3E0</accession>
<dbReference type="InterPro" id="IPR003226">
    <property type="entry name" value="MYG1_exonuclease"/>
</dbReference>
<name>A0A1Y2I3E0_9FUNG</name>
<comment type="caution">
    <text evidence="2">The sequence shown here is derived from an EMBL/GenBank/DDBJ whole genome shotgun (WGS) entry which is preliminary data.</text>
</comment>
<dbReference type="GO" id="GO:0016787">
    <property type="term" value="F:hydrolase activity"/>
    <property type="evidence" value="ECO:0007669"/>
    <property type="project" value="UniProtKB-KW"/>
</dbReference>
<organism evidence="2 3">
    <name type="scientific">Catenaria anguillulae PL171</name>
    <dbReference type="NCBI Taxonomy" id="765915"/>
    <lineage>
        <taxon>Eukaryota</taxon>
        <taxon>Fungi</taxon>
        <taxon>Fungi incertae sedis</taxon>
        <taxon>Blastocladiomycota</taxon>
        <taxon>Blastocladiomycetes</taxon>
        <taxon>Blastocladiales</taxon>
        <taxon>Catenariaceae</taxon>
        <taxon>Catenaria</taxon>
    </lineage>
</organism>